<evidence type="ECO:0000256" key="1">
    <source>
        <dbReference type="ARBA" id="ARBA00004496"/>
    </source>
</evidence>
<evidence type="ECO:0000259" key="9">
    <source>
        <dbReference type="PROSITE" id="PS50405"/>
    </source>
</evidence>
<evidence type="ECO:0000256" key="5">
    <source>
        <dbReference type="ARBA" id="ARBA00022490"/>
    </source>
</evidence>
<dbReference type="EMBL" id="CAAGRJ010037718">
    <property type="protein sequence ID" value="VFV45548.1"/>
    <property type="molecule type" value="Genomic_DNA"/>
</dbReference>
<protein>
    <recommendedName>
        <fullName evidence="4">glutathione transferase</fullName>
        <ecNumber evidence="4">2.5.1.18</ecNumber>
    </recommendedName>
</protein>
<dbReference type="CDD" id="cd03183">
    <property type="entry name" value="GST_C_Theta"/>
    <property type="match status" value="1"/>
</dbReference>
<dbReference type="FunFam" id="3.40.30.10:FF:000498">
    <property type="entry name" value="glutathione S-transferase theta-1-like"/>
    <property type="match status" value="1"/>
</dbReference>
<accession>A0A485PMG5</accession>
<keyword evidence="5" id="KW-0963">Cytoplasm</keyword>
<dbReference type="GO" id="GO:0005737">
    <property type="term" value="C:cytoplasm"/>
    <property type="evidence" value="ECO:0007669"/>
    <property type="project" value="UniProtKB-SubCell"/>
</dbReference>
<dbReference type="Pfam" id="PF02798">
    <property type="entry name" value="GST_N"/>
    <property type="match status" value="1"/>
</dbReference>
<evidence type="ECO:0000256" key="4">
    <source>
        <dbReference type="ARBA" id="ARBA00012452"/>
    </source>
</evidence>
<dbReference type="SFLD" id="SFLDS00019">
    <property type="entry name" value="Glutathione_Transferase_(cytos"/>
    <property type="match status" value="1"/>
</dbReference>
<dbReference type="SUPFAM" id="SSF52833">
    <property type="entry name" value="Thioredoxin-like"/>
    <property type="match status" value="1"/>
</dbReference>
<dbReference type="PROSITE" id="PS50404">
    <property type="entry name" value="GST_NTER"/>
    <property type="match status" value="1"/>
</dbReference>
<evidence type="ECO:0000256" key="2">
    <source>
        <dbReference type="ARBA" id="ARBA00009899"/>
    </source>
</evidence>
<dbReference type="InterPro" id="IPR040079">
    <property type="entry name" value="Glutathione_S-Trfase"/>
</dbReference>
<comment type="subunit">
    <text evidence="3">Homodimer.</text>
</comment>
<evidence type="ECO:0000256" key="7">
    <source>
        <dbReference type="ARBA" id="ARBA00047960"/>
    </source>
</evidence>
<dbReference type="InterPro" id="IPR036249">
    <property type="entry name" value="Thioredoxin-like_sf"/>
</dbReference>
<comment type="similarity">
    <text evidence="2">Belongs to the GST superfamily. Theta family.</text>
</comment>
<organism evidence="10 11">
    <name type="scientific">Lynx pardinus</name>
    <name type="common">Iberian lynx</name>
    <name type="synonym">Felis pardina</name>
    <dbReference type="NCBI Taxonomy" id="191816"/>
    <lineage>
        <taxon>Eukaryota</taxon>
        <taxon>Metazoa</taxon>
        <taxon>Chordata</taxon>
        <taxon>Craniata</taxon>
        <taxon>Vertebrata</taxon>
        <taxon>Euteleostomi</taxon>
        <taxon>Mammalia</taxon>
        <taxon>Eutheria</taxon>
        <taxon>Laurasiatheria</taxon>
        <taxon>Carnivora</taxon>
        <taxon>Feliformia</taxon>
        <taxon>Felidae</taxon>
        <taxon>Felinae</taxon>
        <taxon>Lynx</taxon>
    </lineage>
</organism>
<dbReference type="PROSITE" id="PS50405">
    <property type="entry name" value="GST_CTER"/>
    <property type="match status" value="1"/>
</dbReference>
<dbReference type="Gene3D" id="1.20.1050.10">
    <property type="match status" value="1"/>
</dbReference>
<dbReference type="CDD" id="cd03050">
    <property type="entry name" value="GST_N_Theta"/>
    <property type="match status" value="1"/>
</dbReference>
<dbReference type="FunFam" id="1.20.1050.10:FF:000008">
    <property type="entry name" value="Glutathione S-transferase theta-1"/>
    <property type="match status" value="1"/>
</dbReference>
<dbReference type="InterPro" id="IPR004046">
    <property type="entry name" value="GST_C"/>
</dbReference>
<dbReference type="Gene3D" id="3.40.30.10">
    <property type="entry name" value="Glutaredoxin"/>
    <property type="match status" value="1"/>
</dbReference>
<evidence type="ECO:0000313" key="10">
    <source>
        <dbReference type="EMBL" id="VFV45548.1"/>
    </source>
</evidence>
<dbReference type="InterPro" id="IPR036282">
    <property type="entry name" value="Glutathione-S-Trfase_C_sf"/>
</dbReference>
<proteinExistence type="inferred from homology"/>
<name>A0A485PMG5_LYNPA</name>
<sequence>MPLELFLDLYSPPCRAIYIFAKKNGIPFEFRSVELGRGEHLKPEFLKVNPLGKVPALRDGDFLLAESVAILLYLSRKYQTAPYWYPPDLQARARVDEYLAWQHTAIQLPAANVYLCKSLLPHFSGQPVDTVRLDRLLGKLKPALQHLDQEVLAAKPFLATEQVSLADLMAFTELMQPTAVGCDLFRDWPRLAAWRARVEAALGPELVQDAHKLVLQPRDPRDAQQDPRLAQELVHRLQERLS</sequence>
<gene>
    <name evidence="10" type="ORF">LYPA_23C019623</name>
</gene>
<dbReference type="PANTHER" id="PTHR43917">
    <property type="match status" value="1"/>
</dbReference>
<dbReference type="InterPro" id="IPR051369">
    <property type="entry name" value="GST_Theta"/>
</dbReference>
<evidence type="ECO:0000259" key="8">
    <source>
        <dbReference type="PROSITE" id="PS50404"/>
    </source>
</evidence>
<feature type="domain" description="GST N-terminal" evidence="8">
    <location>
        <begin position="1"/>
        <end position="82"/>
    </location>
</feature>
<dbReference type="SFLD" id="SFLDG00358">
    <property type="entry name" value="Main_(cytGST)"/>
    <property type="match status" value="1"/>
</dbReference>
<reference evidence="10 11" key="1">
    <citation type="submission" date="2019-01" db="EMBL/GenBank/DDBJ databases">
        <authorList>
            <person name="Alioto T."/>
            <person name="Alioto T."/>
        </authorList>
    </citation>
    <scope>NUCLEOTIDE SEQUENCE [LARGE SCALE GENOMIC DNA]</scope>
</reference>
<dbReference type="InterPro" id="IPR010987">
    <property type="entry name" value="Glutathione-S-Trfase_C-like"/>
</dbReference>
<dbReference type="InterPro" id="IPR040077">
    <property type="entry name" value="GST_C_Theta"/>
</dbReference>
<feature type="domain" description="GST C-terminal" evidence="9">
    <location>
        <begin position="88"/>
        <end position="221"/>
    </location>
</feature>
<evidence type="ECO:0000313" key="11">
    <source>
        <dbReference type="Proteomes" id="UP000386466"/>
    </source>
</evidence>
<dbReference type="PANTHER" id="PTHR43917:SF5">
    <property type="entry name" value="GLUTATHIONE TRANSFERASE"/>
    <property type="match status" value="1"/>
</dbReference>
<comment type="catalytic activity">
    <reaction evidence="7">
        <text>RX + glutathione = an S-substituted glutathione + a halide anion + H(+)</text>
        <dbReference type="Rhea" id="RHEA:16437"/>
        <dbReference type="ChEBI" id="CHEBI:15378"/>
        <dbReference type="ChEBI" id="CHEBI:16042"/>
        <dbReference type="ChEBI" id="CHEBI:17792"/>
        <dbReference type="ChEBI" id="CHEBI:57925"/>
        <dbReference type="ChEBI" id="CHEBI:90779"/>
        <dbReference type="EC" id="2.5.1.18"/>
    </reaction>
</comment>
<keyword evidence="11" id="KW-1185">Reference proteome</keyword>
<comment type="subcellular location">
    <subcellularLocation>
        <location evidence="1">Cytoplasm</location>
    </subcellularLocation>
</comment>
<dbReference type="Proteomes" id="UP000386466">
    <property type="component" value="Unassembled WGS sequence"/>
</dbReference>
<dbReference type="AlphaFoldDB" id="A0A485PMG5"/>
<dbReference type="Pfam" id="PF00043">
    <property type="entry name" value="GST_C"/>
    <property type="match status" value="1"/>
</dbReference>
<dbReference type="GO" id="GO:0004364">
    <property type="term" value="F:glutathione transferase activity"/>
    <property type="evidence" value="ECO:0007669"/>
    <property type="project" value="UniProtKB-EC"/>
</dbReference>
<dbReference type="EC" id="2.5.1.18" evidence="4"/>
<evidence type="ECO:0000256" key="3">
    <source>
        <dbReference type="ARBA" id="ARBA00011738"/>
    </source>
</evidence>
<evidence type="ECO:0000256" key="6">
    <source>
        <dbReference type="ARBA" id="ARBA00022679"/>
    </source>
</evidence>
<keyword evidence="6" id="KW-0808">Transferase</keyword>
<dbReference type="GO" id="GO:0006749">
    <property type="term" value="P:glutathione metabolic process"/>
    <property type="evidence" value="ECO:0007669"/>
    <property type="project" value="TreeGrafter"/>
</dbReference>
<dbReference type="InterPro" id="IPR004045">
    <property type="entry name" value="Glutathione_S-Trfase_N"/>
</dbReference>
<dbReference type="InterPro" id="IPR040075">
    <property type="entry name" value="GST_N_Theta"/>
</dbReference>
<dbReference type="SUPFAM" id="SSF47616">
    <property type="entry name" value="GST C-terminal domain-like"/>
    <property type="match status" value="1"/>
</dbReference>